<proteinExistence type="predicted"/>
<name>A0ABQ9H6W4_9NEOP</name>
<comment type="caution">
    <text evidence="2">The sequence shown here is derived from an EMBL/GenBank/DDBJ whole genome shotgun (WGS) entry which is preliminary data.</text>
</comment>
<dbReference type="Proteomes" id="UP001159363">
    <property type="component" value="Chromosome 6"/>
</dbReference>
<keyword evidence="3" id="KW-1185">Reference proteome</keyword>
<dbReference type="EMBL" id="JARBHB010000007">
    <property type="protein sequence ID" value="KAJ8880038.1"/>
    <property type="molecule type" value="Genomic_DNA"/>
</dbReference>
<feature type="region of interest" description="Disordered" evidence="1">
    <location>
        <begin position="202"/>
        <end position="387"/>
    </location>
</feature>
<protein>
    <submittedName>
        <fullName evidence="2">Uncharacterized protein</fullName>
    </submittedName>
</protein>
<feature type="region of interest" description="Disordered" evidence="1">
    <location>
        <begin position="899"/>
        <end position="924"/>
    </location>
</feature>
<organism evidence="2 3">
    <name type="scientific">Dryococelus australis</name>
    <dbReference type="NCBI Taxonomy" id="614101"/>
    <lineage>
        <taxon>Eukaryota</taxon>
        <taxon>Metazoa</taxon>
        <taxon>Ecdysozoa</taxon>
        <taxon>Arthropoda</taxon>
        <taxon>Hexapoda</taxon>
        <taxon>Insecta</taxon>
        <taxon>Pterygota</taxon>
        <taxon>Neoptera</taxon>
        <taxon>Polyneoptera</taxon>
        <taxon>Phasmatodea</taxon>
        <taxon>Verophasmatodea</taxon>
        <taxon>Anareolatae</taxon>
        <taxon>Phasmatidae</taxon>
        <taxon>Eurycanthinae</taxon>
        <taxon>Dryococelus</taxon>
    </lineage>
</organism>
<gene>
    <name evidence="2" type="ORF">PR048_020660</name>
</gene>
<sequence>MLIETLLKILHRRTHVISQREPRCKRVRFSCGSFIFPGVDWVWVQEGCRLSEGVVGRGAGRFVGAKLGSPSIPSVLKTFSIKRAHAWFLAKANFLLLEIPPGDVAGDNEHMQNSLQTRAVQSEREWLHIRAAANRETTPAPSIHSTVKFSLMPNSRANVADFKSGRQELQHVIAKRTIAVIPSTDKQSGTTYQTTSRYRPAKGEAQMGMSDQHQGKDTEMGMSDQHQGKDTEMGMSDQHQGKDTEMGMSDQHQGKDTEMGMSDQHQGKDTEMGMSDQHQGKDTEMGMSDQHQGKDTEMGMSDQHQGKDTEMGMSDQHQGKDTEMGMSDQHQGKDTEMGMSDQHQGKDTEMGMSDQHQGKDTEMGMSDQHQGKDTEMGMSDQHQGKDTEMEGTEQFDANREGRKACGVAERCQTYWNRELSDKFLGGLKLDVYTKYENLPASSIVRQDRGVEEQQHLSRKSIQCEKRHFIHCWSLNLPQQEGLRAYDKHIYWTEDPLYTGDMTPLAALYDMQNTGHNKSLSEHGSHALLGREFWSHRNRRRACATCGRTLSQNEPPELQDLMLVQKIGDNNRVQNLRVVAVTGQRNSGADYVRCDGALRRTLPGMRHGATVVGEGESCLQTCHPAPSQPQAPVESLEDDDVRRVSSGMYRPCIPAQHHTNLTSPSSALKDLDVKRRPNISTLSTVNTYRPQFTAARRTRPLPPDRMSELHLEGSVGSVFDDQSYEPLVMQRGLVTQGEDQVTGISDSESEDVSQISVHVSRIMPAIVERPERNSKCRERMEFPFPTDVANNATTAFLSNDILLIISESHIDDVANTHYKAHMVTDTRSVKDAGVAWVFRSMLRENTHVRPLLYPRLLTARPHKPMTAETPASPRQHTGTFTDDHYLKCVVPEACEHGAALECKGGGNGKSPRKSPDQRHRPAQFPQAKIQVRRRWESNPVPLRGRRVILPLHHRGPIDLNYAVIGSSRLQAKCLSYLQNCIWNPVPKNRNISRFVLKCILFVEHVVKWSFKCCQEAALWLANKLCWKRQDLCFSDRGRVEDRINSYFHVFFLWAFTKAAMFLLVKCVGGGLGEEKNTPASAPPHAECILRINISKFHKVWHSFAFSRRACASFFLISKQRSTTSPLMFE</sequence>
<reference evidence="2 3" key="1">
    <citation type="submission" date="2023-02" db="EMBL/GenBank/DDBJ databases">
        <title>LHISI_Scaffold_Assembly.</title>
        <authorList>
            <person name="Stuart O.P."/>
            <person name="Cleave R."/>
            <person name="Magrath M.J.L."/>
            <person name="Mikheyev A.S."/>
        </authorList>
    </citation>
    <scope>NUCLEOTIDE SEQUENCE [LARGE SCALE GENOMIC DNA]</scope>
    <source>
        <strain evidence="2">Daus_M_001</strain>
        <tissue evidence="2">Leg muscle</tissue>
    </source>
</reference>
<accession>A0ABQ9H6W4</accession>
<evidence type="ECO:0000256" key="1">
    <source>
        <dbReference type="SAM" id="MobiDB-lite"/>
    </source>
</evidence>
<evidence type="ECO:0000313" key="2">
    <source>
        <dbReference type="EMBL" id="KAJ8880038.1"/>
    </source>
</evidence>
<evidence type="ECO:0000313" key="3">
    <source>
        <dbReference type="Proteomes" id="UP001159363"/>
    </source>
</evidence>